<keyword evidence="3" id="KW-0804">Transcription</keyword>
<dbReference type="PANTHER" id="PTHR30146:SF109">
    <property type="entry name" value="HTH-TYPE TRANSCRIPTIONAL REGULATOR GALS"/>
    <property type="match status" value="1"/>
</dbReference>
<dbReference type="Pfam" id="PF00356">
    <property type="entry name" value="LacI"/>
    <property type="match status" value="1"/>
</dbReference>
<evidence type="ECO:0000259" key="4">
    <source>
        <dbReference type="PROSITE" id="PS50932"/>
    </source>
</evidence>
<dbReference type="GO" id="GO:0000976">
    <property type="term" value="F:transcription cis-regulatory region binding"/>
    <property type="evidence" value="ECO:0007669"/>
    <property type="project" value="TreeGrafter"/>
</dbReference>
<evidence type="ECO:0000313" key="6">
    <source>
        <dbReference type="Proteomes" id="UP000295184"/>
    </source>
</evidence>
<dbReference type="AlphaFoldDB" id="A0A4R1QT28"/>
<dbReference type="RefSeq" id="WP_058963361.1">
    <property type="nucleotide sequence ID" value="NZ_CABKVM010000014.1"/>
</dbReference>
<evidence type="ECO:0000313" key="5">
    <source>
        <dbReference type="EMBL" id="TCL57056.1"/>
    </source>
</evidence>
<dbReference type="SUPFAM" id="SSF53822">
    <property type="entry name" value="Periplasmic binding protein-like I"/>
    <property type="match status" value="1"/>
</dbReference>
<dbReference type="SMART" id="SM00354">
    <property type="entry name" value="HTH_LACI"/>
    <property type="match status" value="1"/>
</dbReference>
<dbReference type="PROSITE" id="PS50932">
    <property type="entry name" value="HTH_LACI_2"/>
    <property type="match status" value="1"/>
</dbReference>
<dbReference type="OrthoDB" id="308642at2"/>
<dbReference type="Gene3D" id="3.40.50.2300">
    <property type="match status" value="2"/>
</dbReference>
<keyword evidence="2" id="KW-0238">DNA-binding</keyword>
<dbReference type="InterPro" id="IPR028082">
    <property type="entry name" value="Peripla_BP_I"/>
</dbReference>
<sequence length="334" mass="36731">MTIKDIARESGYAISTVSRALNDHPDVSEEAKARIRQVVEARGFVPNANARKLKQTEAKTIVFLVKSTANMFFAGMLVQLQQLVSRAGYDGVVQYLDEDGDEVVLAQRLSRELKPRGIIFLGGSAEHFRKGFSSIRLPCVLATVVSEELAFDNLSMVGVDDRKGGAAAIDHLLANGHKDILILGADPAYSNPSYKRLQGCNDSFTAHGMELAPRRYLKTSFSFEAAYQAMDAWLKEGQRPQAVFAMSDTTAIGAIRALNDHGLRVPEDVSVIGFDGMELSNFYTPRLCTMRQPSERIAQASVELLLGCIEKKQPARTLMLEAELVFGESVAERK</sequence>
<dbReference type="InterPro" id="IPR046335">
    <property type="entry name" value="LacI/GalR-like_sensor"/>
</dbReference>
<evidence type="ECO:0000256" key="3">
    <source>
        <dbReference type="ARBA" id="ARBA00023163"/>
    </source>
</evidence>
<evidence type="ECO:0000256" key="1">
    <source>
        <dbReference type="ARBA" id="ARBA00023015"/>
    </source>
</evidence>
<gene>
    <name evidence="5" type="ORF">EDD77_11151</name>
</gene>
<dbReference type="CDD" id="cd06267">
    <property type="entry name" value="PBP1_LacI_sugar_binding-like"/>
    <property type="match status" value="1"/>
</dbReference>
<name>A0A4R1QT28_9FIRM</name>
<feature type="domain" description="HTH lacI-type" evidence="4">
    <location>
        <begin position="1"/>
        <end position="55"/>
    </location>
</feature>
<reference evidence="5 6" key="1">
    <citation type="submission" date="2019-03" db="EMBL/GenBank/DDBJ databases">
        <title>Genomic Encyclopedia of Type Strains, Phase IV (KMG-IV): sequencing the most valuable type-strain genomes for metagenomic binning, comparative biology and taxonomic classification.</title>
        <authorList>
            <person name="Goeker M."/>
        </authorList>
    </citation>
    <scope>NUCLEOTIDE SEQUENCE [LARGE SCALE GENOMIC DNA]</scope>
    <source>
        <strain evidence="5 6">DSM 100451</strain>
    </source>
</reference>
<keyword evidence="1" id="KW-0805">Transcription regulation</keyword>
<dbReference type="InterPro" id="IPR000843">
    <property type="entry name" value="HTH_LacI"/>
</dbReference>
<accession>A0A4R1QT28</accession>
<dbReference type="CDD" id="cd01392">
    <property type="entry name" value="HTH_LacI"/>
    <property type="match status" value="1"/>
</dbReference>
<protein>
    <submittedName>
        <fullName evidence="5">LacI family transcriptional regulator</fullName>
    </submittedName>
</protein>
<evidence type="ECO:0000256" key="2">
    <source>
        <dbReference type="ARBA" id="ARBA00023125"/>
    </source>
</evidence>
<dbReference type="PANTHER" id="PTHR30146">
    <property type="entry name" value="LACI-RELATED TRANSCRIPTIONAL REPRESSOR"/>
    <property type="match status" value="1"/>
</dbReference>
<proteinExistence type="predicted"/>
<dbReference type="InterPro" id="IPR010982">
    <property type="entry name" value="Lambda_DNA-bd_dom_sf"/>
</dbReference>
<dbReference type="Proteomes" id="UP000295184">
    <property type="component" value="Unassembled WGS sequence"/>
</dbReference>
<organism evidence="5 6">
    <name type="scientific">Allofournierella massiliensis</name>
    <dbReference type="NCBI Taxonomy" id="1650663"/>
    <lineage>
        <taxon>Bacteria</taxon>
        <taxon>Bacillati</taxon>
        <taxon>Bacillota</taxon>
        <taxon>Clostridia</taxon>
        <taxon>Eubacteriales</taxon>
        <taxon>Oscillospiraceae</taxon>
        <taxon>Allofournierella</taxon>
    </lineage>
</organism>
<dbReference type="GO" id="GO:0003700">
    <property type="term" value="F:DNA-binding transcription factor activity"/>
    <property type="evidence" value="ECO:0007669"/>
    <property type="project" value="TreeGrafter"/>
</dbReference>
<comment type="caution">
    <text evidence="5">The sequence shown here is derived from an EMBL/GenBank/DDBJ whole genome shotgun (WGS) entry which is preliminary data.</text>
</comment>
<dbReference type="STRING" id="1650663.GCA_001486665_00863"/>
<dbReference type="SUPFAM" id="SSF47413">
    <property type="entry name" value="lambda repressor-like DNA-binding domains"/>
    <property type="match status" value="1"/>
</dbReference>
<dbReference type="EMBL" id="SLUM01000011">
    <property type="protein sequence ID" value="TCL57056.1"/>
    <property type="molecule type" value="Genomic_DNA"/>
</dbReference>
<dbReference type="Pfam" id="PF13377">
    <property type="entry name" value="Peripla_BP_3"/>
    <property type="match status" value="1"/>
</dbReference>
<dbReference type="Gene3D" id="1.10.260.40">
    <property type="entry name" value="lambda repressor-like DNA-binding domains"/>
    <property type="match status" value="1"/>
</dbReference>